<keyword evidence="2" id="KW-0963">Cytoplasm</keyword>
<dbReference type="GO" id="GO:0005737">
    <property type="term" value="C:cytoplasm"/>
    <property type="evidence" value="ECO:0007669"/>
    <property type="project" value="UniProtKB-SubCell"/>
</dbReference>
<dbReference type="GO" id="GO:0005869">
    <property type="term" value="C:dynactin complex"/>
    <property type="evidence" value="ECO:0007669"/>
    <property type="project" value="InterPro"/>
</dbReference>
<feature type="compositionally biased region" description="Low complexity" evidence="4">
    <location>
        <begin position="155"/>
        <end position="182"/>
    </location>
</feature>
<dbReference type="Pfam" id="PF04912">
    <property type="entry name" value="Dynamitin"/>
    <property type="match status" value="1"/>
</dbReference>
<evidence type="ECO:0000256" key="3">
    <source>
        <dbReference type="SAM" id="Coils"/>
    </source>
</evidence>
<name>A0A1Y1WNK3_9FUNG</name>
<evidence type="ECO:0000256" key="4">
    <source>
        <dbReference type="SAM" id="MobiDB-lite"/>
    </source>
</evidence>
<dbReference type="Proteomes" id="UP000193944">
    <property type="component" value="Unassembled WGS sequence"/>
</dbReference>
<keyword evidence="3" id="KW-0175">Coiled coil</keyword>
<organism evidence="5 6">
    <name type="scientific">Anaeromyces robustus</name>
    <dbReference type="NCBI Taxonomy" id="1754192"/>
    <lineage>
        <taxon>Eukaryota</taxon>
        <taxon>Fungi</taxon>
        <taxon>Fungi incertae sedis</taxon>
        <taxon>Chytridiomycota</taxon>
        <taxon>Chytridiomycota incertae sedis</taxon>
        <taxon>Neocallimastigomycetes</taxon>
        <taxon>Neocallimastigales</taxon>
        <taxon>Neocallimastigaceae</taxon>
        <taxon>Anaeromyces</taxon>
    </lineage>
</organism>
<reference evidence="5 6" key="2">
    <citation type="submission" date="2016-08" db="EMBL/GenBank/DDBJ databases">
        <title>Pervasive Adenine N6-methylation of Active Genes in Fungi.</title>
        <authorList>
            <consortium name="DOE Joint Genome Institute"/>
            <person name="Mondo S.J."/>
            <person name="Dannebaum R.O."/>
            <person name="Kuo R.C."/>
            <person name="Labutti K."/>
            <person name="Haridas S."/>
            <person name="Kuo A."/>
            <person name="Salamov A."/>
            <person name="Ahrendt S.R."/>
            <person name="Lipzen A."/>
            <person name="Sullivan W."/>
            <person name="Andreopoulos W.B."/>
            <person name="Clum A."/>
            <person name="Lindquist E."/>
            <person name="Daum C."/>
            <person name="Ramamoorthy G.K."/>
            <person name="Gryganskyi A."/>
            <person name="Culley D."/>
            <person name="Magnuson J.K."/>
            <person name="James T.Y."/>
            <person name="O'Malley M.A."/>
            <person name="Stajich J.E."/>
            <person name="Spatafora J.W."/>
            <person name="Visel A."/>
            <person name="Grigoriev I.V."/>
        </authorList>
    </citation>
    <scope>NUCLEOTIDE SEQUENCE [LARGE SCALE GENOMIC DNA]</scope>
    <source>
        <strain evidence="5 6">S4</strain>
    </source>
</reference>
<feature type="region of interest" description="Disordered" evidence="4">
    <location>
        <begin position="132"/>
        <end position="188"/>
    </location>
</feature>
<dbReference type="GO" id="GO:0007017">
    <property type="term" value="P:microtubule-based process"/>
    <property type="evidence" value="ECO:0007669"/>
    <property type="project" value="InterPro"/>
</dbReference>
<evidence type="ECO:0000313" key="5">
    <source>
        <dbReference type="EMBL" id="ORX75052.1"/>
    </source>
</evidence>
<protein>
    <recommendedName>
        <fullName evidence="7">Dynactin subunit 2</fullName>
    </recommendedName>
</protein>
<feature type="compositionally biased region" description="Polar residues" evidence="4">
    <location>
        <begin position="29"/>
        <end position="46"/>
    </location>
</feature>
<dbReference type="OrthoDB" id="4977at2759"/>
<proteinExistence type="predicted"/>
<evidence type="ECO:0000313" key="6">
    <source>
        <dbReference type="Proteomes" id="UP000193944"/>
    </source>
</evidence>
<evidence type="ECO:0000256" key="1">
    <source>
        <dbReference type="ARBA" id="ARBA00004496"/>
    </source>
</evidence>
<evidence type="ECO:0008006" key="7">
    <source>
        <dbReference type="Google" id="ProtNLM"/>
    </source>
</evidence>
<dbReference type="PANTHER" id="PTHR15346">
    <property type="entry name" value="DYNACTIN SUBUNIT"/>
    <property type="match status" value="1"/>
</dbReference>
<dbReference type="AlphaFoldDB" id="A0A1Y1WNK3"/>
<feature type="coiled-coil region" evidence="3">
    <location>
        <begin position="86"/>
        <end position="113"/>
    </location>
</feature>
<accession>A0A1Y1WNK3</accession>
<sequence>MSKYQELEGYDFNSSEVYETGGTDDNNEANKNLYSNTIDEQANESINHSTIEMGKAYKMFSDVEEKDASKQYEIDYLAGKIEKSKSQSLSEQLRRLIKEVNDLKFKIEQEKEQHPEFSIEDNDNLEANTEIKEEKQEVGGEGQTETETEIETETKTPGNITGPTTTSTSTTTTTAPISNTNKKINKTSPSYMLDQASKLQNELEKLTLGIVNDGGHGINAVENILIQQKMINQIKVCKINALKEQQQQQQQQQPPISEGNQEIQTEPNENMTTTTINNNEKDLSTIPQSMTTSDGITYKLYYSPQSIQYHHLARMSDLEERITQIEAILGINSITDDNILFPSNNQMSTLLYAKGNIVTAIDSLDQQLQLLSQPSNFDNILVKVNEAIKELEQFINIQKNKLTEESIDEQAQIKEKVDSLYTKLESTEEYSAIITPLLTRLKTLQALHTEASQFSESIQMFSEQQGSIKNQIKDLHDMMSNLSESLEVNKTIIENNIDSISKRIDQLMDRVKEL</sequence>
<comment type="caution">
    <text evidence="5">The sequence shown here is derived from an EMBL/GenBank/DDBJ whole genome shotgun (WGS) entry which is preliminary data.</text>
</comment>
<feature type="region of interest" description="Disordered" evidence="4">
    <location>
        <begin position="1"/>
        <end position="46"/>
    </location>
</feature>
<comment type="subcellular location">
    <subcellularLocation>
        <location evidence="1">Cytoplasm</location>
    </subcellularLocation>
</comment>
<keyword evidence="6" id="KW-1185">Reference proteome</keyword>
<reference evidence="5 6" key="1">
    <citation type="submission" date="2016-08" db="EMBL/GenBank/DDBJ databases">
        <title>A Parts List for Fungal Cellulosomes Revealed by Comparative Genomics.</title>
        <authorList>
            <consortium name="DOE Joint Genome Institute"/>
            <person name="Haitjema C.H."/>
            <person name="Gilmore S.P."/>
            <person name="Henske J.K."/>
            <person name="Solomon K.V."/>
            <person name="De Groot R."/>
            <person name="Kuo A."/>
            <person name="Mondo S.J."/>
            <person name="Salamov A.A."/>
            <person name="Labutti K."/>
            <person name="Zhao Z."/>
            <person name="Chiniquy J."/>
            <person name="Barry K."/>
            <person name="Brewer H.M."/>
            <person name="Purvine S.O."/>
            <person name="Wright A.T."/>
            <person name="Boxma B."/>
            <person name="Van Alen T."/>
            <person name="Hackstein J.H."/>
            <person name="Baker S.E."/>
            <person name="Grigoriev I.V."/>
            <person name="O'Malley M.A."/>
        </authorList>
    </citation>
    <scope>NUCLEOTIDE SEQUENCE [LARGE SCALE GENOMIC DNA]</scope>
    <source>
        <strain evidence="5 6">S4</strain>
    </source>
</reference>
<dbReference type="EMBL" id="MCFG01000381">
    <property type="protein sequence ID" value="ORX75052.1"/>
    <property type="molecule type" value="Genomic_DNA"/>
</dbReference>
<evidence type="ECO:0000256" key="2">
    <source>
        <dbReference type="ARBA" id="ARBA00022490"/>
    </source>
</evidence>
<dbReference type="InterPro" id="IPR028133">
    <property type="entry name" value="Dynamitin"/>
</dbReference>
<gene>
    <name evidence="5" type="ORF">BCR32DRAFT_98918</name>
</gene>
<dbReference type="STRING" id="1754192.A0A1Y1WNK3"/>